<comment type="subunit">
    <text evidence="7">Homodimer.</text>
</comment>
<comment type="pathway">
    <text evidence="7">Carbohydrate biosynthesis; dTDP-L-rhamnose biosynthesis.</text>
</comment>
<dbReference type="GO" id="GO:0005829">
    <property type="term" value="C:cytosol"/>
    <property type="evidence" value="ECO:0007669"/>
    <property type="project" value="TreeGrafter"/>
</dbReference>
<dbReference type="AlphaFoldDB" id="A0A7X6JBJ9"/>
<evidence type="ECO:0000256" key="2">
    <source>
        <dbReference type="ARBA" id="ARBA00001997"/>
    </source>
</evidence>
<dbReference type="InterPro" id="IPR011051">
    <property type="entry name" value="RmlC_Cupin_sf"/>
</dbReference>
<evidence type="ECO:0000256" key="4">
    <source>
        <dbReference type="ARBA" id="ARBA00019595"/>
    </source>
</evidence>
<evidence type="ECO:0000256" key="5">
    <source>
        <dbReference type="PIRSR" id="PIRSR600888-1"/>
    </source>
</evidence>
<dbReference type="GO" id="GO:0019305">
    <property type="term" value="P:dTDP-rhamnose biosynthetic process"/>
    <property type="evidence" value="ECO:0007669"/>
    <property type="project" value="UniProtKB-UniRule"/>
</dbReference>
<organism evidence="8 9">
    <name type="scientific">Brucella tritici</name>
    <dbReference type="NCBI Taxonomy" id="94626"/>
    <lineage>
        <taxon>Bacteria</taxon>
        <taxon>Pseudomonadati</taxon>
        <taxon>Pseudomonadota</taxon>
        <taxon>Alphaproteobacteria</taxon>
        <taxon>Hyphomicrobiales</taxon>
        <taxon>Brucellaceae</taxon>
        <taxon>Brucella/Ochrobactrum group</taxon>
        <taxon>Brucella</taxon>
    </lineage>
</organism>
<dbReference type="Pfam" id="PF00908">
    <property type="entry name" value="dTDP_sugar_isom"/>
    <property type="match status" value="1"/>
</dbReference>
<dbReference type="GO" id="GO:0000271">
    <property type="term" value="P:polysaccharide biosynthetic process"/>
    <property type="evidence" value="ECO:0007669"/>
    <property type="project" value="TreeGrafter"/>
</dbReference>
<accession>A0A7X6JBJ9</accession>
<keyword evidence="7 8" id="KW-0413">Isomerase</keyword>
<comment type="caution">
    <text evidence="8">The sequence shown here is derived from an EMBL/GenBank/DDBJ whole genome shotgun (WGS) entry which is preliminary data.</text>
</comment>
<dbReference type="UniPathway" id="UPA00124"/>
<dbReference type="PANTHER" id="PTHR21047">
    <property type="entry name" value="DTDP-6-DEOXY-D-GLUCOSE-3,5 EPIMERASE"/>
    <property type="match status" value="1"/>
</dbReference>
<evidence type="ECO:0000256" key="6">
    <source>
        <dbReference type="PIRSR" id="PIRSR600888-3"/>
    </source>
</evidence>
<evidence type="ECO:0000256" key="1">
    <source>
        <dbReference type="ARBA" id="ARBA00001298"/>
    </source>
</evidence>
<dbReference type="CDD" id="cd00438">
    <property type="entry name" value="cupin_RmlC"/>
    <property type="match status" value="1"/>
</dbReference>
<feature type="active site" description="Proton donor" evidence="5">
    <location>
        <position position="133"/>
    </location>
</feature>
<comment type="catalytic activity">
    <reaction evidence="1 7">
        <text>dTDP-4-dehydro-6-deoxy-alpha-D-glucose = dTDP-4-dehydro-beta-L-rhamnose</text>
        <dbReference type="Rhea" id="RHEA:16969"/>
        <dbReference type="ChEBI" id="CHEBI:57649"/>
        <dbReference type="ChEBI" id="CHEBI:62830"/>
        <dbReference type="EC" id="5.1.3.13"/>
    </reaction>
</comment>
<dbReference type="EC" id="5.1.3.13" evidence="3 7"/>
<dbReference type="SUPFAM" id="SSF51182">
    <property type="entry name" value="RmlC-like cupins"/>
    <property type="match status" value="1"/>
</dbReference>
<dbReference type="GO" id="GO:0008830">
    <property type="term" value="F:dTDP-4-dehydrorhamnose 3,5-epimerase activity"/>
    <property type="evidence" value="ECO:0007669"/>
    <property type="project" value="UniProtKB-UniRule"/>
</dbReference>
<protein>
    <recommendedName>
        <fullName evidence="4 7">dTDP-4-dehydrorhamnose 3,5-epimerase</fullName>
        <ecNumber evidence="3 7">5.1.3.13</ecNumber>
    </recommendedName>
    <alternativeName>
        <fullName evidence="7">Thymidine diphospho-4-keto-rhamnose 3,5-epimerase</fullName>
    </alternativeName>
</protein>
<evidence type="ECO:0000313" key="8">
    <source>
        <dbReference type="EMBL" id="NKW09627.1"/>
    </source>
</evidence>
<feature type="active site" description="Proton acceptor" evidence="5">
    <location>
        <position position="63"/>
    </location>
</feature>
<name>A0A7X6JBJ9_9HYPH</name>
<feature type="site" description="Participates in a stacking interaction with the thymidine ring of dTDP-4-oxo-6-deoxyglucose" evidence="6">
    <location>
        <position position="139"/>
    </location>
</feature>
<dbReference type="InterPro" id="IPR014710">
    <property type="entry name" value="RmlC-like_jellyroll"/>
</dbReference>
<dbReference type="Gene3D" id="2.60.120.10">
    <property type="entry name" value="Jelly Rolls"/>
    <property type="match status" value="1"/>
</dbReference>
<dbReference type="PANTHER" id="PTHR21047:SF2">
    <property type="entry name" value="THYMIDINE DIPHOSPHO-4-KETO-RHAMNOSE 3,5-EPIMERASE"/>
    <property type="match status" value="1"/>
</dbReference>
<dbReference type="EMBL" id="JAAXZB010000001">
    <property type="protein sequence ID" value="NKW09627.1"/>
    <property type="molecule type" value="Genomic_DNA"/>
</dbReference>
<dbReference type="InterPro" id="IPR000888">
    <property type="entry name" value="RmlC-like"/>
</dbReference>
<proteinExistence type="inferred from homology"/>
<dbReference type="NCBIfam" id="TIGR01221">
    <property type="entry name" value="rmlC"/>
    <property type="match status" value="1"/>
</dbReference>
<reference evidence="8 9" key="1">
    <citation type="submission" date="2020-04" db="EMBL/GenBank/DDBJ databases">
        <title>Whole genome sequencing of clinical and environmental type strains of Ochrobactrum.</title>
        <authorList>
            <person name="Dharne M."/>
        </authorList>
    </citation>
    <scope>NUCLEOTIDE SEQUENCE [LARGE SCALE GENOMIC DNA]</scope>
    <source>
        <strain evidence="8 9">DSM 13340</strain>
    </source>
</reference>
<evidence type="ECO:0000313" key="9">
    <source>
        <dbReference type="Proteomes" id="UP000558475"/>
    </source>
</evidence>
<gene>
    <name evidence="8" type="primary">rfbC</name>
    <name evidence="8" type="ORF">HGG76_08180</name>
</gene>
<comment type="function">
    <text evidence="2 7">Catalyzes the epimerization of the C3' and C5'positions of dTDP-6-deoxy-D-xylo-4-hexulose, forming dTDP-6-deoxy-L-lyxo-4-hexulose.</text>
</comment>
<comment type="similarity">
    <text evidence="7">Belongs to the dTDP-4-dehydrorhamnose 3,5-epimerase family.</text>
</comment>
<sequence length="186" mass="21168">MDGSPFVRFRRCFEISPRKFGDDRGFFSETYNAKSFAEAGIDLNFIQDNHSYSAAKGVVRGLHYQLPPFAQDKLVRVTRGAILDVAVDIRKSSPTFGKWVALEVSAEKWNQILVPKGFAHGFMTLVENTEVIYKVTNYYSPEHDRSIRFDDPDIGIDWPIASSGVQLSDKDQKAPLLRTQKFCLRK</sequence>
<dbReference type="Proteomes" id="UP000558475">
    <property type="component" value="Unassembled WGS sequence"/>
</dbReference>
<evidence type="ECO:0000256" key="7">
    <source>
        <dbReference type="RuleBase" id="RU364069"/>
    </source>
</evidence>
<evidence type="ECO:0000256" key="3">
    <source>
        <dbReference type="ARBA" id="ARBA00012098"/>
    </source>
</evidence>